<keyword evidence="2 6" id="KW-0812">Transmembrane</keyword>
<proteinExistence type="predicted"/>
<feature type="compositionally biased region" description="Basic and acidic residues" evidence="5">
    <location>
        <begin position="171"/>
        <end position="180"/>
    </location>
</feature>
<dbReference type="GO" id="GO:0016020">
    <property type="term" value="C:membrane"/>
    <property type="evidence" value="ECO:0007669"/>
    <property type="project" value="UniProtKB-SubCell"/>
</dbReference>
<keyword evidence="8" id="KW-1185">Reference proteome</keyword>
<accession>A0A830GU49</accession>
<evidence type="ECO:0000256" key="1">
    <source>
        <dbReference type="ARBA" id="ARBA00004370"/>
    </source>
</evidence>
<dbReference type="InterPro" id="IPR001733">
    <property type="entry name" value="Peptidase_S26B"/>
</dbReference>
<dbReference type="RefSeq" id="WP_188595933.1">
    <property type="nucleotide sequence ID" value="NZ_BMNL01000001.1"/>
</dbReference>
<dbReference type="SUPFAM" id="SSF51306">
    <property type="entry name" value="LexA/Signal peptidase"/>
    <property type="match status" value="1"/>
</dbReference>
<reference evidence="7" key="1">
    <citation type="journal article" date="2014" name="Int. J. Syst. Evol. Microbiol.">
        <title>Complete genome sequence of Corynebacterium casei LMG S-19264T (=DSM 44701T), isolated from a smear-ripened cheese.</title>
        <authorList>
            <consortium name="US DOE Joint Genome Institute (JGI-PGF)"/>
            <person name="Walter F."/>
            <person name="Albersmeier A."/>
            <person name="Kalinowski J."/>
            <person name="Ruckert C."/>
        </authorList>
    </citation>
    <scope>NUCLEOTIDE SEQUENCE</scope>
    <source>
        <strain evidence="7">JCM 10088</strain>
    </source>
</reference>
<feature type="region of interest" description="Disordered" evidence="5">
    <location>
        <begin position="155"/>
        <end position="180"/>
    </location>
</feature>
<evidence type="ECO:0000256" key="3">
    <source>
        <dbReference type="ARBA" id="ARBA00022989"/>
    </source>
</evidence>
<dbReference type="NCBIfam" id="TIGR02228">
    <property type="entry name" value="sigpep_I_arch"/>
    <property type="match status" value="1"/>
</dbReference>
<dbReference type="CDD" id="cd06462">
    <property type="entry name" value="Peptidase_S24_S26"/>
    <property type="match status" value="1"/>
</dbReference>
<dbReference type="AlphaFoldDB" id="A0A830GU49"/>
<dbReference type="GO" id="GO:0006465">
    <property type="term" value="P:signal peptide processing"/>
    <property type="evidence" value="ECO:0007669"/>
    <property type="project" value="InterPro"/>
</dbReference>
<protein>
    <recommendedName>
        <fullName evidence="9">Signal peptidase I</fullName>
    </recommendedName>
</protein>
<evidence type="ECO:0000256" key="4">
    <source>
        <dbReference type="ARBA" id="ARBA00023136"/>
    </source>
</evidence>
<keyword evidence="4 6" id="KW-0472">Membrane</keyword>
<dbReference type="Proteomes" id="UP000610960">
    <property type="component" value="Unassembled WGS sequence"/>
</dbReference>
<evidence type="ECO:0000313" key="8">
    <source>
        <dbReference type="Proteomes" id="UP000610960"/>
    </source>
</evidence>
<evidence type="ECO:0008006" key="9">
    <source>
        <dbReference type="Google" id="ProtNLM"/>
    </source>
</evidence>
<comment type="subcellular location">
    <subcellularLocation>
        <location evidence="1">Membrane</location>
    </subcellularLocation>
</comment>
<feature type="transmembrane region" description="Helical" evidence="6">
    <location>
        <begin position="44"/>
        <end position="66"/>
    </location>
</feature>
<dbReference type="OrthoDB" id="4822at2157"/>
<dbReference type="EMBL" id="BMNL01000001">
    <property type="protein sequence ID" value="GGP19969.1"/>
    <property type="molecule type" value="Genomic_DNA"/>
</dbReference>
<evidence type="ECO:0000256" key="6">
    <source>
        <dbReference type="SAM" id="Phobius"/>
    </source>
</evidence>
<dbReference type="PANTHER" id="PTHR10806">
    <property type="entry name" value="SIGNAL PEPTIDASE COMPLEX CATALYTIC SUBUNIT SEC11"/>
    <property type="match status" value="1"/>
</dbReference>
<evidence type="ECO:0000313" key="7">
    <source>
        <dbReference type="EMBL" id="GGP19969.1"/>
    </source>
</evidence>
<sequence length="180" mass="19354">MKLALMIIIIALSSASIILASSGGGFITPWAAVGSFSMEPTMEVGTLVILCPVHFNSLLGNIVVYFHDGEYIVHRVIYVGNGYVETKGDANPVRDPWTTPFNEVDGEVCLAIPYWGLFSLMIRNAATLVIFVVLTIALYSVLAALESSLKREVTTSRHGRGHGKAGGRGGDNSKGRKDKV</sequence>
<evidence type="ECO:0000256" key="2">
    <source>
        <dbReference type="ARBA" id="ARBA00022692"/>
    </source>
</evidence>
<comment type="caution">
    <text evidence="7">The sequence shown here is derived from an EMBL/GenBank/DDBJ whole genome shotgun (WGS) entry which is preliminary data.</text>
</comment>
<gene>
    <name evidence="7" type="ORF">GCM10007981_05840</name>
</gene>
<evidence type="ECO:0000256" key="5">
    <source>
        <dbReference type="SAM" id="MobiDB-lite"/>
    </source>
</evidence>
<organism evidence="7 8">
    <name type="scientific">Thermocladium modestius</name>
    <dbReference type="NCBI Taxonomy" id="62609"/>
    <lineage>
        <taxon>Archaea</taxon>
        <taxon>Thermoproteota</taxon>
        <taxon>Thermoprotei</taxon>
        <taxon>Thermoproteales</taxon>
        <taxon>Thermoproteaceae</taxon>
        <taxon>Thermocladium</taxon>
    </lineage>
</organism>
<dbReference type="InterPro" id="IPR036286">
    <property type="entry name" value="LexA/Signal_pep-like_sf"/>
</dbReference>
<reference evidence="7" key="2">
    <citation type="submission" date="2020-09" db="EMBL/GenBank/DDBJ databases">
        <authorList>
            <person name="Sun Q."/>
            <person name="Ohkuma M."/>
        </authorList>
    </citation>
    <scope>NUCLEOTIDE SEQUENCE</scope>
    <source>
        <strain evidence="7">JCM 10088</strain>
    </source>
</reference>
<dbReference type="GO" id="GO:0008233">
    <property type="term" value="F:peptidase activity"/>
    <property type="evidence" value="ECO:0007669"/>
    <property type="project" value="InterPro"/>
</dbReference>
<feature type="transmembrane region" description="Helical" evidence="6">
    <location>
        <begin position="125"/>
        <end position="145"/>
    </location>
</feature>
<keyword evidence="3 6" id="KW-1133">Transmembrane helix</keyword>
<dbReference type="PANTHER" id="PTHR10806:SF6">
    <property type="entry name" value="SIGNAL PEPTIDASE COMPLEX CATALYTIC SUBUNIT SEC11"/>
    <property type="match status" value="1"/>
</dbReference>
<name>A0A830GU49_9CREN</name>